<evidence type="ECO:0000313" key="1">
    <source>
        <dbReference type="EMBL" id="KAL0575695.1"/>
    </source>
</evidence>
<dbReference type="EMBL" id="JBAHYK010000282">
    <property type="protein sequence ID" value="KAL0575695.1"/>
    <property type="molecule type" value="Genomic_DNA"/>
</dbReference>
<dbReference type="Proteomes" id="UP001465976">
    <property type="component" value="Unassembled WGS sequence"/>
</dbReference>
<accession>A0ABR3FK67</accession>
<gene>
    <name evidence="1" type="ORF">V5O48_006283</name>
</gene>
<organism evidence="1 2">
    <name type="scientific">Marasmius crinis-equi</name>
    <dbReference type="NCBI Taxonomy" id="585013"/>
    <lineage>
        <taxon>Eukaryota</taxon>
        <taxon>Fungi</taxon>
        <taxon>Dikarya</taxon>
        <taxon>Basidiomycota</taxon>
        <taxon>Agaricomycotina</taxon>
        <taxon>Agaricomycetes</taxon>
        <taxon>Agaricomycetidae</taxon>
        <taxon>Agaricales</taxon>
        <taxon>Marasmiineae</taxon>
        <taxon>Marasmiaceae</taxon>
        <taxon>Marasmius</taxon>
    </lineage>
</organism>
<protein>
    <submittedName>
        <fullName evidence="1">Uncharacterized protein</fullName>
    </submittedName>
</protein>
<comment type="caution">
    <text evidence="1">The sequence shown here is derived from an EMBL/GenBank/DDBJ whole genome shotgun (WGS) entry which is preliminary data.</text>
</comment>
<sequence>MSHSSSSVWLTARVKIGCPAPLDQMSEPQLAALIFDSFCHFCHRSPCEVVYWDLGIRLHDNCVRKALYTFDELTKLKNWSTDVETMMNRLSKRGVNCVDCVPCYTDSWATRLLNARSWCEKAYLPSIIKQLRLEYVQVKDDPTAVAEWEEKKVNEYYRRQEFVQQCEAWRTLRQQTEKSRNTDLCQQRRVALESKLRPLGWTYSHFGDSAFSYHPKVNMAIPLTDEGMLNLPVEDLSLLTLPFLAEWNEIEPIFAPLLDKIKASQEEKRRNDAYDSRFSTFRRLYDSHREKIMKKTPYLRVIPYPDFLLTTNAEPTIELIFNTPLGDILSEEAVRQRLPKKGALERVSRAYFLQKEGELQTVLAKKTRRPVDQAIVKCKSCCGIDWAPSVHTHNCCANIKYKAQPEGWRWTEYNPFSPQLLRQLWSASQFEYDVALSGLVKSMLDLSSATSIRSLNDIDPLFECLGCSKGGRKVFYRWDRAAFGFGSAGEEGGTLGIQSSCTSGFSVPVPSYRELVRPEPRADRSVEWSCLLSAL</sequence>
<proteinExistence type="predicted"/>
<name>A0ABR3FK67_9AGAR</name>
<evidence type="ECO:0000313" key="2">
    <source>
        <dbReference type="Proteomes" id="UP001465976"/>
    </source>
</evidence>
<reference evidence="1 2" key="1">
    <citation type="submission" date="2024-02" db="EMBL/GenBank/DDBJ databases">
        <title>A draft genome for the cacao thread blight pathogen Marasmius crinis-equi.</title>
        <authorList>
            <person name="Cohen S.P."/>
            <person name="Baruah I.K."/>
            <person name="Amoako-Attah I."/>
            <person name="Bukari Y."/>
            <person name="Meinhardt L.W."/>
            <person name="Bailey B.A."/>
        </authorList>
    </citation>
    <scope>NUCLEOTIDE SEQUENCE [LARGE SCALE GENOMIC DNA]</scope>
    <source>
        <strain evidence="1 2">GH-76</strain>
    </source>
</reference>
<keyword evidence="2" id="KW-1185">Reference proteome</keyword>